<evidence type="ECO:0000313" key="2">
    <source>
        <dbReference type="EMBL" id="BDM67031.1"/>
    </source>
</evidence>
<accession>A0ABM7ZKU2</accession>
<feature type="compositionally biased region" description="Acidic residues" evidence="1">
    <location>
        <begin position="27"/>
        <end position="42"/>
    </location>
</feature>
<dbReference type="EMBL" id="AP026073">
    <property type="protein sequence ID" value="BDM67031.1"/>
    <property type="molecule type" value="Genomic_DNA"/>
</dbReference>
<protein>
    <submittedName>
        <fullName evidence="2">Uncharacterized protein</fullName>
    </submittedName>
</protein>
<dbReference type="Proteomes" id="UP001059597">
    <property type="component" value="Chromosome"/>
</dbReference>
<keyword evidence="3" id="KW-1185">Reference proteome</keyword>
<evidence type="ECO:0000256" key="1">
    <source>
        <dbReference type="SAM" id="MobiDB-lite"/>
    </source>
</evidence>
<evidence type="ECO:0000313" key="3">
    <source>
        <dbReference type="Proteomes" id="UP001059597"/>
    </source>
</evidence>
<organism evidence="2 3">
    <name type="scientific">Streptomyces nigrescens</name>
    <dbReference type="NCBI Taxonomy" id="1920"/>
    <lineage>
        <taxon>Bacteria</taxon>
        <taxon>Bacillati</taxon>
        <taxon>Actinomycetota</taxon>
        <taxon>Actinomycetes</taxon>
        <taxon>Kitasatosporales</taxon>
        <taxon>Streptomycetaceae</taxon>
        <taxon>Streptomyces</taxon>
    </lineage>
</organism>
<sequence length="42" mass="4551">MPTNPRPKAHSPQPGGKPEPPPRTTEDMTEDMTEGTTDDMDG</sequence>
<name>A0ABM7ZKU2_STRNI</name>
<reference evidence="2" key="1">
    <citation type="submission" date="2022-06" db="EMBL/GenBank/DDBJ databases">
        <title>Complete genome sequence of Streptomyces nigrescens HEK616.</title>
        <authorList>
            <person name="Asamizu S."/>
            <person name="Onaka H."/>
        </authorList>
    </citation>
    <scope>NUCLEOTIDE SEQUENCE</scope>
    <source>
        <strain evidence="2">HEK616</strain>
    </source>
</reference>
<gene>
    <name evidence="2" type="ORF">HEK616_05180</name>
</gene>
<feature type="region of interest" description="Disordered" evidence="1">
    <location>
        <begin position="1"/>
        <end position="42"/>
    </location>
</feature>
<proteinExistence type="predicted"/>